<dbReference type="GO" id="GO:0005524">
    <property type="term" value="F:ATP binding"/>
    <property type="evidence" value="ECO:0007669"/>
    <property type="project" value="UniProtKB-UniRule"/>
</dbReference>
<reference evidence="13 14" key="1">
    <citation type="submission" date="2016-08" db="EMBL/GenBank/DDBJ databases">
        <title>Genomes of anaerobic fungi encode conserved fungal cellulosomes for biomass hydrolysis.</title>
        <authorList>
            <consortium name="DOE Joint Genome Institute"/>
            <person name="Haitjema C.H."/>
            <person name="Gilmore S.P."/>
            <person name="Henske J.K."/>
            <person name="Solomon K.V."/>
            <person name="De Groot R."/>
            <person name="Kuo A."/>
            <person name="Mondo S.J."/>
            <person name="Salamov A.A."/>
            <person name="Labutti K."/>
            <person name="Zhao Z."/>
            <person name="Chiniquy J."/>
            <person name="Barry K."/>
            <person name="Brewer H.M."/>
            <person name="Purvine S.O."/>
            <person name="Wright A.T."/>
            <person name="Boxma B."/>
            <person name="Van Alen T."/>
            <person name="Hackstein J.H."/>
            <person name="Baker S.E."/>
            <person name="Grigoriev I.V."/>
            <person name="O'Malley M.A."/>
        </authorList>
    </citation>
    <scope>NUCLEOTIDE SEQUENCE [LARGE SCALE GENOMIC DNA]</scope>
    <source>
        <strain evidence="14">finn</strain>
    </source>
</reference>
<feature type="domain" description="KA1" evidence="12">
    <location>
        <begin position="1058"/>
        <end position="1107"/>
    </location>
</feature>
<feature type="region of interest" description="Disordered" evidence="10">
    <location>
        <begin position="286"/>
        <end position="320"/>
    </location>
</feature>
<dbReference type="CDD" id="cd14003">
    <property type="entry name" value="STKc_AMPK-like"/>
    <property type="match status" value="1"/>
</dbReference>
<dbReference type="FunFam" id="1.10.510.10:FF:000571">
    <property type="entry name" value="Maternal embryonic leucine zipper kinase"/>
    <property type="match status" value="1"/>
</dbReference>
<dbReference type="InterPro" id="IPR028375">
    <property type="entry name" value="KA1/Ssp2_C"/>
</dbReference>
<comment type="caution">
    <text evidence="13">The sequence shown here is derived from an EMBL/GenBank/DDBJ whole genome shotgun (WGS) entry which is preliminary data.</text>
</comment>
<dbReference type="InterPro" id="IPR011009">
    <property type="entry name" value="Kinase-like_dom_sf"/>
</dbReference>
<dbReference type="GO" id="GO:0035556">
    <property type="term" value="P:intracellular signal transduction"/>
    <property type="evidence" value="ECO:0007669"/>
    <property type="project" value="TreeGrafter"/>
</dbReference>
<feature type="region of interest" description="Disordered" evidence="10">
    <location>
        <begin position="851"/>
        <end position="871"/>
    </location>
</feature>
<evidence type="ECO:0000256" key="10">
    <source>
        <dbReference type="SAM" id="MobiDB-lite"/>
    </source>
</evidence>
<dbReference type="Pfam" id="PF02149">
    <property type="entry name" value="KA1"/>
    <property type="match status" value="1"/>
</dbReference>
<evidence type="ECO:0000259" key="11">
    <source>
        <dbReference type="PROSITE" id="PS50011"/>
    </source>
</evidence>
<dbReference type="PROSITE" id="PS50011">
    <property type="entry name" value="PROTEIN_KINASE_DOM"/>
    <property type="match status" value="1"/>
</dbReference>
<dbReference type="GO" id="GO:0005737">
    <property type="term" value="C:cytoplasm"/>
    <property type="evidence" value="ECO:0007669"/>
    <property type="project" value="TreeGrafter"/>
</dbReference>
<dbReference type="PROSITE" id="PS00108">
    <property type="entry name" value="PROTEIN_KINASE_ST"/>
    <property type="match status" value="1"/>
</dbReference>
<evidence type="ECO:0000256" key="2">
    <source>
        <dbReference type="ARBA" id="ARBA00022527"/>
    </source>
</evidence>
<feature type="compositionally biased region" description="Basic and acidic residues" evidence="10">
    <location>
        <begin position="192"/>
        <end position="201"/>
    </location>
</feature>
<dbReference type="Gene3D" id="3.30.310.80">
    <property type="entry name" value="Kinase associated domain 1, KA1"/>
    <property type="match status" value="1"/>
</dbReference>
<dbReference type="OrthoDB" id="193931at2759"/>
<feature type="region of interest" description="Disordered" evidence="10">
    <location>
        <begin position="109"/>
        <end position="152"/>
    </location>
</feature>
<feature type="region of interest" description="Disordered" evidence="10">
    <location>
        <begin position="718"/>
        <end position="738"/>
    </location>
</feature>
<dbReference type="Gene3D" id="1.10.510.10">
    <property type="entry name" value="Transferase(Phosphotransferase) domain 1"/>
    <property type="match status" value="1"/>
</dbReference>
<evidence type="ECO:0000256" key="1">
    <source>
        <dbReference type="ARBA" id="ARBA00012513"/>
    </source>
</evidence>
<keyword evidence="5 13" id="KW-0418">Kinase</keyword>
<keyword evidence="4 9" id="KW-0547">Nucleotide-binding</keyword>
<dbReference type="GO" id="GO:0004674">
    <property type="term" value="F:protein serine/threonine kinase activity"/>
    <property type="evidence" value="ECO:0007669"/>
    <property type="project" value="UniProtKB-KW"/>
</dbReference>
<dbReference type="SUPFAM" id="SSF103243">
    <property type="entry name" value="KA1-like"/>
    <property type="match status" value="1"/>
</dbReference>
<keyword evidence="3" id="KW-0808">Transferase</keyword>
<feature type="binding site" evidence="9">
    <location>
        <position position="40"/>
    </location>
    <ligand>
        <name>ATP</name>
        <dbReference type="ChEBI" id="CHEBI:30616"/>
    </ligand>
</feature>
<evidence type="ECO:0000256" key="9">
    <source>
        <dbReference type="PROSITE-ProRule" id="PRU10141"/>
    </source>
</evidence>
<dbReference type="Pfam" id="PF00069">
    <property type="entry name" value="Pkinase"/>
    <property type="match status" value="1"/>
</dbReference>
<sequence length="1129" mass="128095">MLSKRKSFGDYTIGKTIGQGAFSKVKIAYNKVTKEEVAIKIINKKQLEVKNKKTQENKELYKKRREHEEYKRKKAIENAVHQHSAPKINVDNPGLIDFNKKNNIEEKYTKIPSYRDNNQENEKTDNLEKTTNDTKANTNSDVKDDKELMNDNTLSKDKIQSIVNEDKNTSNALKSDLDTLSTTNSKESSIIETHDIRKIPHEPSIIPEELETNEGEEEKKTVKNENENDENPKKTSENSEINEEGDKLTNIPESINLPTGKSESCSNSYTSKRISCASTRSYREPVNNYPSRKFSVDSSIKSIPNPPTRSRKFSLDSNSQSHVVNDTNDVCTPLKEIEDVIDDKSIFLTDHSIIPLPSYYERLQNEVQLMMRLDHPNIIKIYQVIESEDETLIVMEYAPGGELIDYILTKKHLNESEARRFFRQIISAIDHCHMANVVHRDLKLENLLLSKDKNILITDFGLGRTFDGSTKDYMTTFCGTPNYAAVELISGIPYIGVKSDVWALGVILYVMMTGKPPFDGKSINALYRRIKRIDYKVPSYFSKDLSNLLAKIFVKDPEKRAGINDLRDDPWVNYEEIEKPIRIFPINAQDMEQIVSGITNGNGYISYIFREQSTSPKKKESSMNLSMALSQNNINDCHLISNERRKSVVYDDIRRRLNSCSSCKSPAAAASPECARSPYRNKTSCEIPNMDIWGGVLVDSSFSQRLRNKTASIIDTSSNGIGGGGAINNNNNSSGLKRNSEYYSTSDITRSSSSSAANRHYLRLNTNINNTPNLINSAAVDDRNPVNPRYYSIVNISSIDSNSNSSTNDDENNSESSKNDGIQPLKSYSKSVNQINDESLYTKQNGKIELGKNKADNKSNNNGITNLFGKKRNKVDNANNINSKYECAPMSPLNPNYPTPLNKKASSAFSIPMTLNSQPNQPSNLNCINEDNTPEPLNHDSRLMSKSMASPFNEKGLGSPEIFEDEFGSANNDLNSPTDDGLPNFEEIEQWHLIHKPSKTVRSTRLNFNKSTATSKPPYTLFQNLCWALYEMKNVYPNRFYFIRNPDYYLFECHLLSDDLNTVCLKFEVEVCKVWLLRLYALRIKRITGNSFQYEELYNELISLLKTDEEVMSKDSSTFEEISTEVPVQ</sequence>
<dbReference type="PANTHER" id="PTHR24346:SF30">
    <property type="entry name" value="MATERNAL EMBRYONIC LEUCINE ZIPPER KINASE"/>
    <property type="match status" value="1"/>
</dbReference>
<dbReference type="Proteomes" id="UP000193719">
    <property type="component" value="Unassembled WGS sequence"/>
</dbReference>
<accession>A0A1Y1UVQ7</accession>
<dbReference type="PANTHER" id="PTHR24346">
    <property type="entry name" value="MAP/MICROTUBULE AFFINITY-REGULATING KINASE"/>
    <property type="match status" value="1"/>
</dbReference>
<evidence type="ECO:0000259" key="12">
    <source>
        <dbReference type="PROSITE" id="PS50032"/>
    </source>
</evidence>
<dbReference type="AlphaFoldDB" id="A0A1Y1UVQ7"/>
<proteinExistence type="predicted"/>
<evidence type="ECO:0000256" key="5">
    <source>
        <dbReference type="ARBA" id="ARBA00022777"/>
    </source>
</evidence>
<feature type="compositionally biased region" description="Polar residues" evidence="10">
    <location>
        <begin position="178"/>
        <end position="191"/>
    </location>
</feature>
<dbReference type="GO" id="GO:0106310">
    <property type="term" value="F:protein serine kinase activity"/>
    <property type="evidence" value="ECO:0007669"/>
    <property type="project" value="RHEA"/>
</dbReference>
<evidence type="ECO:0000313" key="13">
    <source>
        <dbReference type="EMBL" id="ORX42146.1"/>
    </source>
</evidence>
<feature type="compositionally biased region" description="Basic and acidic residues" evidence="10">
    <location>
        <begin position="141"/>
        <end position="152"/>
    </location>
</feature>
<dbReference type="InterPro" id="IPR001772">
    <property type="entry name" value="KA1_dom"/>
</dbReference>
<dbReference type="PROSITE" id="PS00107">
    <property type="entry name" value="PROTEIN_KINASE_ATP"/>
    <property type="match status" value="1"/>
</dbReference>
<evidence type="ECO:0000256" key="8">
    <source>
        <dbReference type="ARBA" id="ARBA00048679"/>
    </source>
</evidence>
<feature type="region of interest" description="Disordered" evidence="10">
    <location>
        <begin position="799"/>
        <end position="825"/>
    </location>
</feature>
<evidence type="ECO:0000256" key="4">
    <source>
        <dbReference type="ARBA" id="ARBA00022741"/>
    </source>
</evidence>
<evidence type="ECO:0000256" key="7">
    <source>
        <dbReference type="ARBA" id="ARBA00047899"/>
    </source>
</evidence>
<feature type="compositionally biased region" description="Basic and acidic residues" evidence="10">
    <location>
        <begin position="117"/>
        <end position="132"/>
    </location>
</feature>
<keyword evidence="2" id="KW-0723">Serine/threonine-protein kinase</keyword>
<dbReference type="SMART" id="SM00220">
    <property type="entry name" value="S_TKc"/>
    <property type="match status" value="1"/>
</dbReference>
<dbReference type="InterPro" id="IPR008271">
    <property type="entry name" value="Ser/Thr_kinase_AS"/>
</dbReference>
<comment type="catalytic activity">
    <reaction evidence="8">
        <text>L-seryl-[protein] + ATP = O-phospho-L-seryl-[protein] + ADP + H(+)</text>
        <dbReference type="Rhea" id="RHEA:17989"/>
        <dbReference type="Rhea" id="RHEA-COMP:9863"/>
        <dbReference type="Rhea" id="RHEA-COMP:11604"/>
        <dbReference type="ChEBI" id="CHEBI:15378"/>
        <dbReference type="ChEBI" id="CHEBI:29999"/>
        <dbReference type="ChEBI" id="CHEBI:30616"/>
        <dbReference type="ChEBI" id="CHEBI:83421"/>
        <dbReference type="ChEBI" id="CHEBI:456216"/>
        <dbReference type="EC" id="2.7.11.1"/>
    </reaction>
</comment>
<protein>
    <recommendedName>
        <fullName evidence="1">non-specific serine/threonine protein kinase</fullName>
        <ecNumber evidence="1">2.7.11.1</ecNumber>
    </recommendedName>
</protein>
<name>A0A1Y1UVQ7_9FUNG</name>
<keyword evidence="6 9" id="KW-0067">ATP-binding</keyword>
<keyword evidence="14" id="KW-1185">Reference proteome</keyword>
<dbReference type="EC" id="2.7.11.1" evidence="1"/>
<feature type="compositionally biased region" description="Basic and acidic residues" evidence="10">
    <location>
        <begin position="217"/>
        <end position="237"/>
    </location>
</feature>
<dbReference type="InterPro" id="IPR017441">
    <property type="entry name" value="Protein_kinase_ATP_BS"/>
</dbReference>
<comment type="catalytic activity">
    <reaction evidence="7">
        <text>L-threonyl-[protein] + ATP = O-phospho-L-threonyl-[protein] + ADP + H(+)</text>
        <dbReference type="Rhea" id="RHEA:46608"/>
        <dbReference type="Rhea" id="RHEA-COMP:11060"/>
        <dbReference type="Rhea" id="RHEA-COMP:11605"/>
        <dbReference type="ChEBI" id="CHEBI:15378"/>
        <dbReference type="ChEBI" id="CHEBI:30013"/>
        <dbReference type="ChEBI" id="CHEBI:30616"/>
        <dbReference type="ChEBI" id="CHEBI:61977"/>
        <dbReference type="ChEBI" id="CHEBI:456216"/>
        <dbReference type="EC" id="2.7.11.1"/>
    </reaction>
</comment>
<gene>
    <name evidence="13" type="ORF">BCR36DRAFT_362926</name>
</gene>
<dbReference type="PROSITE" id="PS50032">
    <property type="entry name" value="KA1"/>
    <property type="match status" value="1"/>
</dbReference>
<dbReference type="Gene3D" id="3.30.200.20">
    <property type="entry name" value="Phosphorylase Kinase, domain 1"/>
    <property type="match status" value="1"/>
</dbReference>
<evidence type="ECO:0000256" key="3">
    <source>
        <dbReference type="ARBA" id="ARBA00022679"/>
    </source>
</evidence>
<reference evidence="13 14" key="2">
    <citation type="submission" date="2016-08" db="EMBL/GenBank/DDBJ databases">
        <title>Pervasive Adenine N6-methylation of Active Genes in Fungi.</title>
        <authorList>
            <consortium name="DOE Joint Genome Institute"/>
            <person name="Mondo S.J."/>
            <person name="Dannebaum R.O."/>
            <person name="Kuo R.C."/>
            <person name="Labutti K."/>
            <person name="Haridas S."/>
            <person name="Kuo A."/>
            <person name="Salamov A."/>
            <person name="Ahrendt S.R."/>
            <person name="Lipzen A."/>
            <person name="Sullivan W."/>
            <person name="Andreopoulos W.B."/>
            <person name="Clum A."/>
            <person name="Lindquist E."/>
            <person name="Daum C."/>
            <person name="Ramamoorthy G.K."/>
            <person name="Gryganskyi A."/>
            <person name="Culley D."/>
            <person name="Magnuson J.K."/>
            <person name="James T.Y."/>
            <person name="O'Malley M.A."/>
            <person name="Stajich J.E."/>
            <person name="Spatafora J.W."/>
            <person name="Visel A."/>
            <person name="Grigoriev I.V."/>
        </authorList>
    </citation>
    <scope>NUCLEOTIDE SEQUENCE [LARGE SCALE GENOMIC DNA]</scope>
    <source>
        <strain evidence="14">finn</strain>
    </source>
</reference>
<dbReference type="STRING" id="1754191.A0A1Y1UVQ7"/>
<dbReference type="InterPro" id="IPR000719">
    <property type="entry name" value="Prot_kinase_dom"/>
</dbReference>
<dbReference type="EMBL" id="MCFH01000070">
    <property type="protein sequence ID" value="ORX42146.1"/>
    <property type="molecule type" value="Genomic_DNA"/>
</dbReference>
<feature type="domain" description="Protein kinase" evidence="11">
    <location>
        <begin position="11"/>
        <end position="572"/>
    </location>
</feature>
<evidence type="ECO:0000313" key="14">
    <source>
        <dbReference type="Proteomes" id="UP000193719"/>
    </source>
</evidence>
<dbReference type="SUPFAM" id="SSF56112">
    <property type="entry name" value="Protein kinase-like (PK-like)"/>
    <property type="match status" value="2"/>
</dbReference>
<organism evidence="13 14">
    <name type="scientific">Piromyces finnis</name>
    <dbReference type="NCBI Taxonomy" id="1754191"/>
    <lineage>
        <taxon>Eukaryota</taxon>
        <taxon>Fungi</taxon>
        <taxon>Fungi incertae sedis</taxon>
        <taxon>Chytridiomycota</taxon>
        <taxon>Chytridiomycota incertae sedis</taxon>
        <taxon>Neocallimastigomycetes</taxon>
        <taxon>Neocallimastigales</taxon>
        <taxon>Neocallimastigaceae</taxon>
        <taxon>Piromyces</taxon>
    </lineage>
</organism>
<evidence type="ECO:0000256" key="6">
    <source>
        <dbReference type="ARBA" id="ARBA00022840"/>
    </source>
</evidence>
<feature type="compositionally biased region" description="Polar residues" evidence="10">
    <location>
        <begin position="251"/>
        <end position="270"/>
    </location>
</feature>
<feature type="region of interest" description="Disordered" evidence="10">
    <location>
        <begin position="178"/>
        <end position="270"/>
    </location>
</feature>